<accession>A0AAE0HUG5</accession>
<dbReference type="AlphaFoldDB" id="A0AAE0HUG5"/>
<dbReference type="EMBL" id="JAUEDM010000008">
    <property type="protein sequence ID" value="KAK3312794.1"/>
    <property type="molecule type" value="Genomic_DNA"/>
</dbReference>
<keyword evidence="1" id="KW-0732">Signal</keyword>
<feature type="chain" id="PRO_5042279105" evidence="1">
    <location>
        <begin position="26"/>
        <end position="194"/>
    </location>
</feature>
<keyword evidence="3" id="KW-1185">Reference proteome</keyword>
<evidence type="ECO:0000313" key="2">
    <source>
        <dbReference type="EMBL" id="KAK3312794.1"/>
    </source>
</evidence>
<comment type="caution">
    <text evidence="2">The sequence shown here is derived from an EMBL/GenBank/DDBJ whole genome shotgun (WGS) entry which is preliminary data.</text>
</comment>
<protein>
    <submittedName>
        <fullName evidence="2">Uncharacterized protein</fullName>
    </submittedName>
</protein>
<reference evidence="2" key="2">
    <citation type="submission" date="2023-06" db="EMBL/GenBank/DDBJ databases">
        <authorList>
            <consortium name="Lawrence Berkeley National Laboratory"/>
            <person name="Haridas S."/>
            <person name="Hensen N."/>
            <person name="Bonometti L."/>
            <person name="Westerberg I."/>
            <person name="Brannstrom I.O."/>
            <person name="Guillou S."/>
            <person name="Cros-Aarteil S."/>
            <person name="Calhoun S."/>
            <person name="Kuo A."/>
            <person name="Mondo S."/>
            <person name="Pangilinan J."/>
            <person name="Riley R."/>
            <person name="Labutti K."/>
            <person name="Andreopoulos B."/>
            <person name="Lipzen A."/>
            <person name="Chen C."/>
            <person name="Yanf M."/>
            <person name="Daum C."/>
            <person name="Ng V."/>
            <person name="Clum A."/>
            <person name="Steindorff A."/>
            <person name="Ohm R."/>
            <person name="Martin F."/>
            <person name="Silar P."/>
            <person name="Natvig D."/>
            <person name="Lalanne C."/>
            <person name="Gautier V."/>
            <person name="Ament-Velasquez S.L."/>
            <person name="Kruys A."/>
            <person name="Hutchinson M.I."/>
            <person name="Powell A.J."/>
            <person name="Barry K."/>
            <person name="Miller A.N."/>
            <person name="Grigoriev I.V."/>
            <person name="Debuchy R."/>
            <person name="Gladieux P."/>
            <person name="Thoren M.H."/>
            <person name="Johannesson H."/>
        </authorList>
    </citation>
    <scope>NUCLEOTIDE SEQUENCE</scope>
    <source>
        <strain evidence="2">CBS 118394</strain>
    </source>
</reference>
<name>A0AAE0HUG5_9PEZI</name>
<evidence type="ECO:0000313" key="3">
    <source>
        <dbReference type="Proteomes" id="UP001283341"/>
    </source>
</evidence>
<feature type="signal peptide" evidence="1">
    <location>
        <begin position="1"/>
        <end position="25"/>
    </location>
</feature>
<evidence type="ECO:0000256" key="1">
    <source>
        <dbReference type="SAM" id="SignalP"/>
    </source>
</evidence>
<proteinExistence type="predicted"/>
<sequence length="194" mass="20654">MLFRPSIILQAAACLSAATLGRCQADGPTQVASDLQMLNGKLQSMVTDTVAINALSCASYLIGGGEYARVIADMSALVPIFQANQGELNGATPITDPAASEAVYQAFRPFALSVIKFYNQLTLKSCAGTTTCPNARLALNTQVKAFAAALDDYIVALLLFNNLQPRRDDMGYIYQIIVEEENVAKTITGIPVLG</sequence>
<dbReference type="Proteomes" id="UP001283341">
    <property type="component" value="Unassembled WGS sequence"/>
</dbReference>
<reference evidence="2" key="1">
    <citation type="journal article" date="2023" name="Mol. Phylogenet. Evol.">
        <title>Genome-scale phylogeny and comparative genomics of the fungal order Sordariales.</title>
        <authorList>
            <person name="Hensen N."/>
            <person name="Bonometti L."/>
            <person name="Westerberg I."/>
            <person name="Brannstrom I.O."/>
            <person name="Guillou S."/>
            <person name="Cros-Aarteil S."/>
            <person name="Calhoun S."/>
            <person name="Haridas S."/>
            <person name="Kuo A."/>
            <person name="Mondo S."/>
            <person name="Pangilinan J."/>
            <person name="Riley R."/>
            <person name="LaButti K."/>
            <person name="Andreopoulos B."/>
            <person name="Lipzen A."/>
            <person name="Chen C."/>
            <person name="Yan M."/>
            <person name="Daum C."/>
            <person name="Ng V."/>
            <person name="Clum A."/>
            <person name="Steindorff A."/>
            <person name="Ohm R.A."/>
            <person name="Martin F."/>
            <person name="Silar P."/>
            <person name="Natvig D.O."/>
            <person name="Lalanne C."/>
            <person name="Gautier V."/>
            <person name="Ament-Velasquez S.L."/>
            <person name="Kruys A."/>
            <person name="Hutchinson M.I."/>
            <person name="Powell A.J."/>
            <person name="Barry K."/>
            <person name="Miller A.N."/>
            <person name="Grigoriev I.V."/>
            <person name="Debuchy R."/>
            <person name="Gladieux P."/>
            <person name="Hiltunen Thoren M."/>
            <person name="Johannesson H."/>
        </authorList>
    </citation>
    <scope>NUCLEOTIDE SEQUENCE</scope>
    <source>
        <strain evidence="2">CBS 118394</strain>
    </source>
</reference>
<organism evidence="2 3">
    <name type="scientific">Apodospora peruviana</name>
    <dbReference type="NCBI Taxonomy" id="516989"/>
    <lineage>
        <taxon>Eukaryota</taxon>
        <taxon>Fungi</taxon>
        <taxon>Dikarya</taxon>
        <taxon>Ascomycota</taxon>
        <taxon>Pezizomycotina</taxon>
        <taxon>Sordariomycetes</taxon>
        <taxon>Sordariomycetidae</taxon>
        <taxon>Sordariales</taxon>
        <taxon>Lasiosphaeriaceae</taxon>
        <taxon>Apodospora</taxon>
    </lineage>
</organism>
<gene>
    <name evidence="2" type="ORF">B0H66DRAFT_607852</name>
</gene>